<name>A0ABY8VRA3_9CORY</name>
<proteinExistence type="predicted"/>
<accession>A0ABY8VRA3</accession>
<gene>
    <name evidence="1" type="ORF">QP029_01640</name>
</gene>
<keyword evidence="2" id="KW-1185">Reference proteome</keyword>
<sequence length="148" mass="15567">MLTWYPANLRNADIDLEVPRSGDPAADWAGFVTAVSDLLADPARAEAVVTAGPDEGQTVARATSGFLIPDIFLHTWDLARSQGNDAHLNADYAARNLAGLESLGDGLQATGQFGPPHPVAEDAPVVDRLMAHIGRDPQFRGGATVDPA</sequence>
<dbReference type="EMBL" id="CP126970">
    <property type="protein sequence ID" value="WIM71556.1"/>
    <property type="molecule type" value="Genomic_DNA"/>
</dbReference>
<dbReference type="RefSeq" id="WP_284876122.1">
    <property type="nucleotide sequence ID" value="NZ_CP126970.1"/>
</dbReference>
<organism evidence="1 2">
    <name type="scientific">Corynebacterium suedekumii</name>
    <dbReference type="NCBI Taxonomy" id="3049801"/>
    <lineage>
        <taxon>Bacteria</taxon>
        <taxon>Bacillati</taxon>
        <taxon>Actinomycetota</taxon>
        <taxon>Actinomycetes</taxon>
        <taxon>Mycobacteriales</taxon>
        <taxon>Corynebacteriaceae</taxon>
        <taxon>Corynebacterium</taxon>
    </lineage>
</organism>
<reference evidence="1 2" key="1">
    <citation type="submission" date="2023-05" db="EMBL/GenBank/DDBJ databases">
        <title>Corynebacterium suedekumii sp. nov. and Corynebacterium breve sp. nov. isolated from raw cow's milk.</title>
        <authorList>
            <person name="Baer M.K."/>
            <person name="Mehl L."/>
            <person name="Hellmuth R."/>
            <person name="Marke G."/>
            <person name="Lipski A."/>
        </authorList>
    </citation>
    <scope>NUCLEOTIDE SEQUENCE [LARGE SCALE GENOMIC DNA]</scope>
    <source>
        <strain evidence="1 2">LM112</strain>
    </source>
</reference>
<evidence type="ECO:0000313" key="1">
    <source>
        <dbReference type="EMBL" id="WIM71556.1"/>
    </source>
</evidence>
<evidence type="ECO:0000313" key="2">
    <source>
        <dbReference type="Proteomes" id="UP001238805"/>
    </source>
</evidence>
<dbReference type="Proteomes" id="UP001238805">
    <property type="component" value="Chromosome"/>
</dbReference>
<protein>
    <submittedName>
        <fullName evidence="1">TIGR03086 family protein</fullName>
    </submittedName>
</protein>